<evidence type="ECO:0000313" key="2">
    <source>
        <dbReference type="Proteomes" id="UP000255000"/>
    </source>
</evidence>
<dbReference type="OrthoDB" id="7873595at2"/>
<dbReference type="EMBL" id="UGSK01000001">
    <property type="protein sequence ID" value="SUB02026.1"/>
    <property type="molecule type" value="Genomic_DNA"/>
</dbReference>
<name>A0A378ZXR6_9HYPH</name>
<gene>
    <name evidence="1" type="ORF">NCTC13350_02975</name>
</gene>
<dbReference type="Proteomes" id="UP000255000">
    <property type="component" value="Unassembled WGS sequence"/>
</dbReference>
<organism evidence="1 2">
    <name type="scientific">Pannonibacter phragmitetus</name>
    <dbReference type="NCBI Taxonomy" id="121719"/>
    <lineage>
        <taxon>Bacteria</taxon>
        <taxon>Pseudomonadati</taxon>
        <taxon>Pseudomonadota</taxon>
        <taxon>Alphaproteobacteria</taxon>
        <taxon>Hyphomicrobiales</taxon>
        <taxon>Stappiaceae</taxon>
        <taxon>Pannonibacter</taxon>
    </lineage>
</organism>
<sequence length="70" mass="7863">MSTGSPTFWFAMRGFGTKSSANRRNERLTELDRRMSEFLTEKQGSGGSELLPHVAAEQARIRTALTEEKT</sequence>
<proteinExistence type="predicted"/>
<evidence type="ECO:0000313" key="1">
    <source>
        <dbReference type="EMBL" id="SUB02026.1"/>
    </source>
</evidence>
<protein>
    <submittedName>
        <fullName evidence="1">Uncharacterized protein</fullName>
    </submittedName>
</protein>
<dbReference type="RefSeq" id="WP_019963942.1">
    <property type="nucleotide sequence ID" value="NZ_UGSK01000001.1"/>
</dbReference>
<accession>A0A378ZXR6</accession>
<reference evidence="1 2" key="1">
    <citation type="submission" date="2018-06" db="EMBL/GenBank/DDBJ databases">
        <authorList>
            <consortium name="Pathogen Informatics"/>
            <person name="Doyle S."/>
        </authorList>
    </citation>
    <scope>NUCLEOTIDE SEQUENCE [LARGE SCALE GENOMIC DNA]</scope>
    <source>
        <strain evidence="1 2">NCTC13350</strain>
    </source>
</reference>
<dbReference type="AlphaFoldDB" id="A0A378ZXR6"/>